<feature type="binding site" evidence="4">
    <location>
        <position position="226"/>
    </location>
    <ligand>
        <name>pyruvate</name>
        <dbReference type="ChEBI" id="CHEBI:15361"/>
    </ligand>
</feature>
<dbReference type="InterPro" id="IPR013785">
    <property type="entry name" value="Aldolase_TIM"/>
</dbReference>
<dbReference type="SUPFAM" id="SSF51569">
    <property type="entry name" value="Aldolase"/>
    <property type="match status" value="1"/>
</dbReference>
<dbReference type="SMART" id="SM01130">
    <property type="entry name" value="DHDPS"/>
    <property type="match status" value="1"/>
</dbReference>
<evidence type="ECO:0000313" key="5">
    <source>
        <dbReference type="EMBL" id="ARP99280.1"/>
    </source>
</evidence>
<dbReference type="KEGG" id="psin:CAK95_09450"/>
<dbReference type="InterPro" id="IPR002220">
    <property type="entry name" value="DapA-like"/>
</dbReference>
<dbReference type="PRINTS" id="PR00146">
    <property type="entry name" value="DHPICSNTHASE"/>
</dbReference>
<dbReference type="Pfam" id="PF00701">
    <property type="entry name" value="DHDPS"/>
    <property type="match status" value="1"/>
</dbReference>
<dbReference type="PANTHER" id="PTHR12128:SF67">
    <property type="entry name" value="BLR3884 PROTEIN"/>
    <property type="match status" value="1"/>
</dbReference>
<dbReference type="GO" id="GO:0008840">
    <property type="term" value="F:4-hydroxy-tetrahydrodipicolinate synthase activity"/>
    <property type="evidence" value="ECO:0007669"/>
    <property type="project" value="TreeGrafter"/>
</dbReference>
<dbReference type="EMBL" id="CP021112">
    <property type="protein sequence ID" value="ARP99280.1"/>
    <property type="molecule type" value="Genomic_DNA"/>
</dbReference>
<keyword evidence="1 2" id="KW-0456">Lyase</keyword>
<feature type="binding site" evidence="4">
    <location>
        <position position="63"/>
    </location>
    <ligand>
        <name>pyruvate</name>
        <dbReference type="ChEBI" id="CHEBI:15361"/>
    </ligand>
</feature>
<reference evidence="5 6" key="1">
    <citation type="submission" date="2017-05" db="EMBL/GenBank/DDBJ databases">
        <title>Full genome sequence of Pseudorhodoplanes sinuspersici.</title>
        <authorList>
            <person name="Dastgheib S.M.M."/>
            <person name="Shavandi M."/>
            <person name="Tirandaz H."/>
        </authorList>
    </citation>
    <scope>NUCLEOTIDE SEQUENCE [LARGE SCALE GENOMIC DNA]</scope>
    <source>
        <strain evidence="5 6">RIPI110</strain>
    </source>
</reference>
<evidence type="ECO:0000256" key="1">
    <source>
        <dbReference type="ARBA" id="ARBA00023239"/>
    </source>
</evidence>
<accession>A0A1W6ZQ99</accession>
<dbReference type="STRING" id="1235591.CAK95_09450"/>
<protein>
    <submittedName>
        <fullName evidence="5">Dihydrodipicolinate synthase family protein</fullName>
    </submittedName>
</protein>
<evidence type="ECO:0000256" key="3">
    <source>
        <dbReference type="PIRSR" id="PIRSR001365-1"/>
    </source>
</evidence>
<dbReference type="Gene3D" id="3.20.20.70">
    <property type="entry name" value="Aldolase class I"/>
    <property type="match status" value="1"/>
</dbReference>
<dbReference type="OrthoDB" id="7157803at2"/>
<dbReference type="PIRSF" id="PIRSF001365">
    <property type="entry name" value="DHDPS"/>
    <property type="match status" value="1"/>
</dbReference>
<feature type="active site" description="Proton donor/acceptor" evidence="3">
    <location>
        <position position="155"/>
    </location>
</feature>
<sequence>MSGREALISLKEIPVTERSLRGVIAAISTVIDAKGAPDHTRALKLARFLLDNGCDGLNVLGTTGEATSFSRDERMGLMSAYRDNGLPMQRLMVGTGAAAVSDAVALTRHAAELGFAGALVLPPFYYKGVPDDGLAAYIDTIIKATADKPIPIYLYHFPAQSGLPWHVTLIRRLIETHGSRIAGLKDSSGDMVYAREAAKIAPGFDVFPSTEAALIEARSGVFAGCISATANCNADLCQQAWATGDAVAHERAVAIRKLFDGKPLVSGIKALLAHIHGDPAIAAVKPPLAPPSAADRTAILAGYDAVRAKKVA</sequence>
<organism evidence="5 6">
    <name type="scientific">Pseudorhodoplanes sinuspersici</name>
    <dbReference type="NCBI Taxonomy" id="1235591"/>
    <lineage>
        <taxon>Bacteria</taxon>
        <taxon>Pseudomonadati</taxon>
        <taxon>Pseudomonadota</taxon>
        <taxon>Alphaproteobacteria</taxon>
        <taxon>Hyphomicrobiales</taxon>
        <taxon>Pseudorhodoplanes</taxon>
    </lineage>
</organism>
<feature type="active site" description="Schiff-base intermediate with substrate" evidence="3">
    <location>
        <position position="185"/>
    </location>
</feature>
<comment type="similarity">
    <text evidence="2">Belongs to the DapA family.</text>
</comment>
<dbReference type="Proteomes" id="UP000194137">
    <property type="component" value="Chromosome"/>
</dbReference>
<proteinExistence type="inferred from homology"/>
<evidence type="ECO:0000256" key="2">
    <source>
        <dbReference type="PIRNR" id="PIRNR001365"/>
    </source>
</evidence>
<dbReference type="AlphaFoldDB" id="A0A1W6ZQ99"/>
<evidence type="ECO:0000313" key="6">
    <source>
        <dbReference type="Proteomes" id="UP000194137"/>
    </source>
</evidence>
<dbReference type="PANTHER" id="PTHR12128">
    <property type="entry name" value="DIHYDRODIPICOLINATE SYNTHASE"/>
    <property type="match status" value="1"/>
</dbReference>
<name>A0A1W6ZQ99_9HYPH</name>
<keyword evidence="6" id="KW-1185">Reference proteome</keyword>
<gene>
    <name evidence="5" type="ORF">CAK95_09450</name>
</gene>
<dbReference type="CDD" id="cd00408">
    <property type="entry name" value="DHDPS-like"/>
    <property type="match status" value="1"/>
</dbReference>
<evidence type="ECO:0000256" key="4">
    <source>
        <dbReference type="PIRSR" id="PIRSR001365-2"/>
    </source>
</evidence>